<evidence type="ECO:0000313" key="4">
    <source>
        <dbReference type="Proteomes" id="UP000288587"/>
    </source>
</evidence>
<dbReference type="Proteomes" id="UP000288587">
    <property type="component" value="Unassembled WGS sequence"/>
</dbReference>
<keyword evidence="2" id="KW-0378">Hydrolase</keyword>
<accession>A0A437LRK0</accession>
<evidence type="ECO:0000256" key="1">
    <source>
        <dbReference type="ARBA" id="ARBA00005953"/>
    </source>
</evidence>
<dbReference type="PANTHER" id="PTHR31793">
    <property type="entry name" value="4-HYDROXYBENZOYL-COA THIOESTERASE FAMILY MEMBER"/>
    <property type="match status" value="1"/>
</dbReference>
<proteinExistence type="inferred from homology"/>
<evidence type="ECO:0000256" key="2">
    <source>
        <dbReference type="ARBA" id="ARBA00022801"/>
    </source>
</evidence>
<gene>
    <name evidence="3" type="primary">ybgC</name>
    <name evidence="3" type="ORF">EOD73_03200</name>
</gene>
<protein>
    <submittedName>
        <fullName evidence="3">Tol-pal system-associated acyl-CoA thioesterase</fullName>
    </submittedName>
</protein>
<dbReference type="CDD" id="cd00586">
    <property type="entry name" value="4HBT"/>
    <property type="match status" value="1"/>
</dbReference>
<evidence type="ECO:0000313" key="3">
    <source>
        <dbReference type="EMBL" id="RVT88030.1"/>
    </source>
</evidence>
<dbReference type="RefSeq" id="WP_127680791.1">
    <property type="nucleotide sequence ID" value="NZ_SACM01000001.1"/>
</dbReference>
<dbReference type="SUPFAM" id="SSF54637">
    <property type="entry name" value="Thioesterase/thiol ester dehydrase-isomerase"/>
    <property type="match status" value="1"/>
</dbReference>
<dbReference type="EMBL" id="SACM01000001">
    <property type="protein sequence ID" value="RVT88030.1"/>
    <property type="molecule type" value="Genomic_DNA"/>
</dbReference>
<dbReference type="Pfam" id="PF13279">
    <property type="entry name" value="4HBT_2"/>
    <property type="match status" value="1"/>
</dbReference>
<comment type="similarity">
    <text evidence="1">Belongs to the 4-hydroxybenzoyl-CoA thioesterase family.</text>
</comment>
<dbReference type="InterPro" id="IPR029069">
    <property type="entry name" value="HotDog_dom_sf"/>
</dbReference>
<dbReference type="FunFam" id="3.10.129.10:FF:000004">
    <property type="entry name" value="Tol-pal system-associated acyl-CoA thioesterase"/>
    <property type="match status" value="1"/>
</dbReference>
<dbReference type="InterPro" id="IPR050563">
    <property type="entry name" value="4-hydroxybenzoyl-CoA_TE"/>
</dbReference>
<dbReference type="NCBIfam" id="TIGR00051">
    <property type="entry name" value="YbgC/FadM family acyl-CoA thioesterase"/>
    <property type="match status" value="1"/>
</dbReference>
<comment type="caution">
    <text evidence="3">The sequence shown here is derived from an EMBL/GenBank/DDBJ whole genome shotgun (WGS) entry which is preliminary data.</text>
</comment>
<dbReference type="GO" id="GO:0047617">
    <property type="term" value="F:fatty acyl-CoA hydrolase activity"/>
    <property type="evidence" value="ECO:0007669"/>
    <property type="project" value="TreeGrafter"/>
</dbReference>
<dbReference type="InterPro" id="IPR006684">
    <property type="entry name" value="YbgC/YbaW"/>
</dbReference>
<sequence>MSDPVAYRLPVRVYWEDTDAGGVVYYANYLRFLERARSDWLRTLGMNQEVERHRSGLVFVVHHVDASYLKPARLDDLLEVRVGAADARSASLTFVQSIWRGDTELLRARVRVACVDAANFKPQRLDPALLQRLTSAPLAR</sequence>
<dbReference type="Gene3D" id="3.10.129.10">
    <property type="entry name" value="Hotdog Thioesterase"/>
    <property type="match status" value="1"/>
</dbReference>
<dbReference type="AlphaFoldDB" id="A0A437LRK0"/>
<dbReference type="NCBIfam" id="TIGR02799">
    <property type="entry name" value="thio_ybgC"/>
    <property type="match status" value="1"/>
</dbReference>
<dbReference type="PANTHER" id="PTHR31793:SF37">
    <property type="entry name" value="ACYL-COA THIOESTER HYDROLASE YBGC"/>
    <property type="match status" value="1"/>
</dbReference>
<keyword evidence="4" id="KW-1185">Reference proteome</keyword>
<organism evidence="3 4">
    <name type="scientific">Inhella crocodyli</name>
    <dbReference type="NCBI Taxonomy" id="2499851"/>
    <lineage>
        <taxon>Bacteria</taxon>
        <taxon>Pseudomonadati</taxon>
        <taxon>Pseudomonadota</taxon>
        <taxon>Betaproteobacteria</taxon>
        <taxon>Burkholderiales</taxon>
        <taxon>Sphaerotilaceae</taxon>
        <taxon>Inhella</taxon>
    </lineage>
</organism>
<dbReference type="PIRSF" id="PIRSF003230">
    <property type="entry name" value="YbgC"/>
    <property type="match status" value="1"/>
</dbReference>
<dbReference type="InterPro" id="IPR014166">
    <property type="entry name" value="Tol-Pal_acyl-CoA_thioesterase"/>
</dbReference>
<reference evidence="3 4" key="1">
    <citation type="submission" date="2019-01" db="EMBL/GenBank/DDBJ databases">
        <authorList>
            <person name="Chen W.-M."/>
        </authorList>
    </citation>
    <scope>NUCLEOTIDE SEQUENCE [LARGE SCALE GENOMIC DNA]</scope>
    <source>
        <strain evidence="3 4">CCP-18</strain>
    </source>
</reference>
<name>A0A437LRK0_9BURK</name>
<dbReference type="OrthoDB" id="9808429at2"/>